<evidence type="ECO:0000256" key="9">
    <source>
        <dbReference type="ARBA" id="ARBA00022679"/>
    </source>
</evidence>
<dbReference type="SUPFAM" id="SSF53271">
    <property type="entry name" value="PRTase-like"/>
    <property type="match status" value="1"/>
</dbReference>
<keyword evidence="7" id="KW-0963">Cytoplasm</keyword>
<dbReference type="GO" id="GO:0006168">
    <property type="term" value="P:adenine salvage"/>
    <property type="evidence" value="ECO:0007669"/>
    <property type="project" value="InterPro"/>
</dbReference>
<dbReference type="GO" id="GO:0002055">
    <property type="term" value="F:adenine binding"/>
    <property type="evidence" value="ECO:0007669"/>
    <property type="project" value="TreeGrafter"/>
</dbReference>
<proteinExistence type="inferred from homology"/>
<comment type="caution">
    <text evidence="12">The sequence shown here is derived from an EMBL/GenBank/DDBJ whole genome shotgun (WGS) entry which is preliminary data.</text>
</comment>
<dbReference type="NCBIfam" id="NF002636">
    <property type="entry name" value="PRK02304.1-5"/>
    <property type="match status" value="1"/>
</dbReference>
<dbReference type="InterPro" id="IPR005764">
    <property type="entry name" value="Ade_phspho_trans"/>
</dbReference>
<name>A0A511KG62_RHOTO</name>
<protein>
    <recommendedName>
        <fullName evidence="6">adenine phosphoribosyltransferase</fullName>
        <ecNumber evidence="6">2.4.2.7</ecNumber>
    </recommendedName>
</protein>
<comment type="pathway">
    <text evidence="4">Purine metabolism; AMP biosynthesis via salvage pathway; AMP from adenine: step 1/1.</text>
</comment>
<dbReference type="HAMAP" id="MF_00004">
    <property type="entry name" value="Aden_phosphoribosyltr"/>
    <property type="match status" value="1"/>
</dbReference>
<feature type="domain" description="Phosphoribosyltransferase" evidence="11">
    <location>
        <begin position="71"/>
        <end position="168"/>
    </location>
</feature>
<keyword evidence="9 12" id="KW-0808">Transferase</keyword>
<dbReference type="GO" id="GO:0006166">
    <property type="term" value="P:purine ribonucleoside salvage"/>
    <property type="evidence" value="ECO:0007669"/>
    <property type="project" value="UniProtKB-KW"/>
</dbReference>
<evidence type="ECO:0000256" key="6">
    <source>
        <dbReference type="ARBA" id="ARBA00011893"/>
    </source>
</evidence>
<dbReference type="GO" id="GO:0044209">
    <property type="term" value="P:AMP salvage"/>
    <property type="evidence" value="ECO:0007669"/>
    <property type="project" value="UniProtKB-UniPathway"/>
</dbReference>
<dbReference type="AlphaFoldDB" id="A0A511KG62"/>
<keyword evidence="8 12" id="KW-0328">Glycosyltransferase</keyword>
<evidence type="ECO:0000259" key="11">
    <source>
        <dbReference type="Pfam" id="PF00156"/>
    </source>
</evidence>
<dbReference type="FunFam" id="3.40.50.2020:FF:000021">
    <property type="entry name" value="Adenine phosphoribosyltransferase"/>
    <property type="match status" value="1"/>
</dbReference>
<evidence type="ECO:0000256" key="5">
    <source>
        <dbReference type="ARBA" id="ARBA00008391"/>
    </source>
</evidence>
<dbReference type="GO" id="GO:0003999">
    <property type="term" value="F:adenine phosphoribosyltransferase activity"/>
    <property type="evidence" value="ECO:0007669"/>
    <property type="project" value="UniProtKB-EC"/>
</dbReference>
<evidence type="ECO:0000256" key="8">
    <source>
        <dbReference type="ARBA" id="ARBA00022676"/>
    </source>
</evidence>
<dbReference type="GO" id="GO:0005737">
    <property type="term" value="C:cytoplasm"/>
    <property type="evidence" value="ECO:0007669"/>
    <property type="project" value="UniProtKB-SubCell"/>
</dbReference>
<dbReference type="PANTHER" id="PTHR32315:SF3">
    <property type="entry name" value="ADENINE PHOSPHORIBOSYLTRANSFERASE"/>
    <property type="match status" value="1"/>
</dbReference>
<evidence type="ECO:0000256" key="3">
    <source>
        <dbReference type="ARBA" id="ARBA00004496"/>
    </source>
</evidence>
<dbReference type="EC" id="2.4.2.7" evidence="6"/>
<comment type="catalytic activity">
    <reaction evidence="1">
        <text>AMP + diphosphate = 5-phospho-alpha-D-ribose 1-diphosphate + adenine</text>
        <dbReference type="Rhea" id="RHEA:16609"/>
        <dbReference type="ChEBI" id="CHEBI:16708"/>
        <dbReference type="ChEBI" id="CHEBI:33019"/>
        <dbReference type="ChEBI" id="CHEBI:58017"/>
        <dbReference type="ChEBI" id="CHEBI:456215"/>
        <dbReference type="EC" id="2.4.2.7"/>
    </reaction>
</comment>
<comment type="similarity">
    <text evidence="5">Belongs to the purine/pyrimidine phosphoribosyltransferase family.</text>
</comment>
<dbReference type="GO" id="GO:0016208">
    <property type="term" value="F:AMP binding"/>
    <property type="evidence" value="ECO:0007669"/>
    <property type="project" value="TreeGrafter"/>
</dbReference>
<dbReference type="Gene3D" id="3.40.50.2020">
    <property type="match status" value="1"/>
</dbReference>
<evidence type="ECO:0000256" key="10">
    <source>
        <dbReference type="ARBA" id="ARBA00022726"/>
    </source>
</evidence>
<evidence type="ECO:0000256" key="1">
    <source>
        <dbReference type="ARBA" id="ARBA00000868"/>
    </source>
</evidence>
<dbReference type="EMBL" id="BJWK01000006">
    <property type="protein sequence ID" value="GEM08916.1"/>
    <property type="molecule type" value="Genomic_DNA"/>
</dbReference>
<gene>
    <name evidence="12" type="ORF">Rt10032_c06g2933</name>
</gene>
<evidence type="ECO:0000256" key="2">
    <source>
        <dbReference type="ARBA" id="ARBA00003968"/>
    </source>
</evidence>
<evidence type="ECO:0000313" key="13">
    <source>
        <dbReference type="Proteomes" id="UP000321518"/>
    </source>
</evidence>
<organism evidence="12 13">
    <name type="scientific">Rhodotorula toruloides</name>
    <name type="common">Yeast</name>
    <name type="synonym">Rhodosporidium toruloides</name>
    <dbReference type="NCBI Taxonomy" id="5286"/>
    <lineage>
        <taxon>Eukaryota</taxon>
        <taxon>Fungi</taxon>
        <taxon>Dikarya</taxon>
        <taxon>Basidiomycota</taxon>
        <taxon>Pucciniomycotina</taxon>
        <taxon>Microbotryomycetes</taxon>
        <taxon>Sporidiobolales</taxon>
        <taxon>Sporidiobolaceae</taxon>
        <taxon>Rhodotorula</taxon>
    </lineage>
</organism>
<dbReference type="UniPathway" id="UPA00588">
    <property type="reaction ID" value="UER00646"/>
</dbReference>
<comment type="function">
    <text evidence="2">Catalyzes a salvage reaction resulting in the formation of AMP, that is energically less costly than de novo synthesis.</text>
</comment>
<dbReference type="Proteomes" id="UP000321518">
    <property type="component" value="Unassembled WGS sequence"/>
</dbReference>
<dbReference type="PANTHER" id="PTHR32315">
    <property type="entry name" value="ADENINE PHOSPHORIBOSYLTRANSFERASE"/>
    <property type="match status" value="1"/>
</dbReference>
<comment type="subcellular location">
    <subcellularLocation>
        <location evidence="3">Cytoplasm</location>
    </subcellularLocation>
</comment>
<evidence type="ECO:0000256" key="4">
    <source>
        <dbReference type="ARBA" id="ARBA00004659"/>
    </source>
</evidence>
<keyword evidence="10" id="KW-0660">Purine salvage</keyword>
<dbReference type="InterPro" id="IPR000836">
    <property type="entry name" value="PRTase_dom"/>
</dbReference>
<dbReference type="Pfam" id="PF00156">
    <property type="entry name" value="Pribosyltran"/>
    <property type="match status" value="1"/>
</dbReference>
<sequence length="195" mass="20715">MSAEFLKSCMGQHPDFPKPGVMFCDVLPILQNPVAFEVSLPDAATTLITDLLNHVTSVTLPALREKTGNPSAKIDTIVGLDARGFLFGPLIALRLGAAFVPVRKQGKLPGKCFKAEYEKEYGVDVFEMQEGAIPAGANVVVVDDLIATGGSAVAAQQLVEQAGAKVVQNLFVVEIEFLKGAEKLSAPTYSIIKAD</sequence>
<dbReference type="OrthoDB" id="363185at2759"/>
<evidence type="ECO:0000313" key="12">
    <source>
        <dbReference type="EMBL" id="GEM08916.1"/>
    </source>
</evidence>
<dbReference type="CDD" id="cd06223">
    <property type="entry name" value="PRTases_typeI"/>
    <property type="match status" value="1"/>
</dbReference>
<dbReference type="InterPro" id="IPR050054">
    <property type="entry name" value="UPRTase/APRTase"/>
</dbReference>
<accession>A0A511KG62</accession>
<dbReference type="InterPro" id="IPR029057">
    <property type="entry name" value="PRTase-like"/>
</dbReference>
<reference evidence="12 13" key="1">
    <citation type="submission" date="2019-07" db="EMBL/GenBank/DDBJ databases">
        <title>Rhodotorula toruloides NBRC10032 genome sequencing.</title>
        <authorList>
            <person name="Shida Y."/>
            <person name="Takaku H."/>
            <person name="Ogasawara W."/>
            <person name="Mori K."/>
        </authorList>
    </citation>
    <scope>NUCLEOTIDE SEQUENCE [LARGE SCALE GENOMIC DNA]</scope>
    <source>
        <strain evidence="12 13">NBRC10032</strain>
    </source>
</reference>
<evidence type="ECO:0000256" key="7">
    <source>
        <dbReference type="ARBA" id="ARBA00022490"/>
    </source>
</evidence>